<evidence type="ECO:0000256" key="6">
    <source>
        <dbReference type="SAM" id="Phobius"/>
    </source>
</evidence>
<evidence type="ECO:0000313" key="8">
    <source>
        <dbReference type="EMBL" id="EEQ48200.1"/>
    </source>
</evidence>
<evidence type="ECO:0000256" key="4">
    <source>
        <dbReference type="ARBA" id="ARBA00022989"/>
    </source>
</evidence>
<feature type="transmembrane region" description="Helical" evidence="6">
    <location>
        <begin position="333"/>
        <end position="353"/>
    </location>
</feature>
<dbReference type="GO" id="GO:0022857">
    <property type="term" value="F:transmembrane transporter activity"/>
    <property type="evidence" value="ECO:0007669"/>
    <property type="project" value="InterPro"/>
</dbReference>
<feature type="transmembrane region" description="Helical" evidence="6">
    <location>
        <begin position="209"/>
        <end position="234"/>
    </location>
</feature>
<feature type="transmembrane region" description="Helical" evidence="6">
    <location>
        <begin position="28"/>
        <end position="50"/>
    </location>
</feature>
<dbReference type="Pfam" id="PF07690">
    <property type="entry name" value="MFS_1"/>
    <property type="match status" value="1"/>
</dbReference>
<dbReference type="OrthoDB" id="9770492at2"/>
<protein>
    <submittedName>
        <fullName evidence="8">Transporter, major facilitator family protein</fullName>
    </submittedName>
</protein>
<evidence type="ECO:0000256" key="1">
    <source>
        <dbReference type="ARBA" id="ARBA00004651"/>
    </source>
</evidence>
<dbReference type="Gene3D" id="1.20.1250.20">
    <property type="entry name" value="MFS general substrate transporter like domains"/>
    <property type="match status" value="2"/>
</dbReference>
<dbReference type="PROSITE" id="PS50850">
    <property type="entry name" value="MFS"/>
    <property type="match status" value="1"/>
</dbReference>
<evidence type="ECO:0000256" key="3">
    <source>
        <dbReference type="ARBA" id="ARBA00022692"/>
    </source>
</evidence>
<feature type="transmembrane region" description="Helical" evidence="6">
    <location>
        <begin position="97"/>
        <end position="115"/>
    </location>
</feature>
<dbReference type="GO" id="GO:0005886">
    <property type="term" value="C:plasma membrane"/>
    <property type="evidence" value="ECO:0007669"/>
    <property type="project" value="UniProtKB-SubCell"/>
</dbReference>
<dbReference type="PANTHER" id="PTHR43129">
    <property type="entry name" value="FOSMIDOMYCIN RESISTANCE PROTEIN"/>
    <property type="match status" value="1"/>
</dbReference>
<sequence>MKYEIRHAAALLSTGHGMVDFYGNFLPILLPLLMTRFGLSLTMCGVLVMVSSVTTNMLQPVIGCVMDRRNFSPLLPWLVPATAVPVCLVGYVPYTALLFLVVAVTGVAVAAYHPLSSMLVGRTAAEGRGNGMMSYFIAGGNAGMAFVPLILVAFLDCFPLRALPLLILPTILIAALFLRSGLCAVSTLPEHAPAHPSKLSHVLFARTTITLNLAMGLRCWTHGAFGTFLPLLLVSSGEDTHAAGLFLTIFMVGGMIGGLVGGNLADVLSGRRIIVGALLLGILPCAYYFTHVSADIVGGILLFAAGFMLMAPQPSSIIWAQQALPENAGMASGMMLGMSFGLGSLGVAATAALGDHIGLAPALLVSVIALPLAALLAFVTPEPGSERE</sequence>
<dbReference type="CDD" id="cd17478">
    <property type="entry name" value="MFS_FsR"/>
    <property type="match status" value="1"/>
</dbReference>
<dbReference type="EMBL" id="ACLA01000021">
    <property type="protein sequence ID" value="EEQ48200.1"/>
    <property type="molecule type" value="Genomic_DNA"/>
</dbReference>
<evidence type="ECO:0000256" key="2">
    <source>
        <dbReference type="ARBA" id="ARBA00022448"/>
    </source>
</evidence>
<keyword evidence="5 6" id="KW-0472">Membrane</keyword>
<comment type="subcellular location">
    <subcellularLocation>
        <location evidence="1">Cell membrane</location>
        <topology evidence="1">Multi-pass membrane protein</topology>
    </subcellularLocation>
</comment>
<feature type="transmembrane region" description="Helical" evidence="6">
    <location>
        <begin position="71"/>
        <end position="91"/>
    </location>
</feature>
<feature type="transmembrane region" description="Helical" evidence="6">
    <location>
        <begin position="359"/>
        <end position="379"/>
    </location>
</feature>
<dbReference type="STRING" id="638302.HMPREF0908_1537"/>
<dbReference type="SUPFAM" id="SSF103473">
    <property type="entry name" value="MFS general substrate transporter"/>
    <property type="match status" value="1"/>
</dbReference>
<keyword evidence="3 6" id="KW-0812">Transmembrane</keyword>
<feature type="transmembrane region" description="Helical" evidence="6">
    <location>
        <begin position="296"/>
        <end position="312"/>
    </location>
</feature>
<keyword evidence="2" id="KW-0813">Transport</keyword>
<evidence type="ECO:0000313" key="9">
    <source>
        <dbReference type="Proteomes" id="UP000005309"/>
    </source>
</evidence>
<feature type="transmembrane region" description="Helical" evidence="6">
    <location>
        <begin position="167"/>
        <end position="188"/>
    </location>
</feature>
<feature type="transmembrane region" description="Helical" evidence="6">
    <location>
        <begin position="135"/>
        <end position="155"/>
    </location>
</feature>
<dbReference type="InterPro" id="IPR011701">
    <property type="entry name" value="MFS"/>
</dbReference>
<feature type="domain" description="Major facilitator superfamily (MFS) profile" evidence="7">
    <location>
        <begin position="207"/>
        <end position="388"/>
    </location>
</feature>
<accession>C4V4V3</accession>
<dbReference type="AlphaFoldDB" id="C4V4V3"/>
<dbReference type="eggNOG" id="COG2814">
    <property type="taxonomic scope" value="Bacteria"/>
</dbReference>
<name>C4V4V3_9FIRM</name>
<dbReference type="RefSeq" id="WP_006690271.1">
    <property type="nucleotide sequence ID" value="NZ_GG694006.1"/>
</dbReference>
<reference evidence="8 9" key="1">
    <citation type="submission" date="2009-04" db="EMBL/GenBank/DDBJ databases">
        <authorList>
            <person name="Qin X."/>
            <person name="Bachman B."/>
            <person name="Battles P."/>
            <person name="Bell A."/>
            <person name="Bess C."/>
            <person name="Bickham C."/>
            <person name="Chaboub L."/>
            <person name="Chen D."/>
            <person name="Coyle M."/>
            <person name="Deiros D.R."/>
            <person name="Dinh H."/>
            <person name="Forbes L."/>
            <person name="Fowler G."/>
            <person name="Francisco L."/>
            <person name="Fu Q."/>
            <person name="Gubbala S."/>
            <person name="Hale W."/>
            <person name="Han Y."/>
            <person name="Hemphill L."/>
            <person name="Highlander S.K."/>
            <person name="Hirani K."/>
            <person name="Hogues M."/>
            <person name="Jackson L."/>
            <person name="Jakkamsetti A."/>
            <person name="Javaid M."/>
            <person name="Jiang H."/>
            <person name="Korchina V."/>
            <person name="Kovar C."/>
            <person name="Lara F."/>
            <person name="Lee S."/>
            <person name="Mata R."/>
            <person name="Mathew T."/>
            <person name="Moen C."/>
            <person name="Morales K."/>
            <person name="Munidasa M."/>
            <person name="Nazareth L."/>
            <person name="Ngo R."/>
            <person name="Nguyen L."/>
            <person name="Okwuonu G."/>
            <person name="Ongeri F."/>
            <person name="Patil S."/>
            <person name="Petrosino J."/>
            <person name="Pham C."/>
            <person name="Pham P."/>
            <person name="Pu L.-L."/>
            <person name="Puazo M."/>
            <person name="Raj R."/>
            <person name="Reid J."/>
            <person name="Rouhana J."/>
            <person name="Saada N."/>
            <person name="Shang Y."/>
            <person name="Simmons D."/>
            <person name="Thornton R."/>
            <person name="Warren J."/>
            <person name="Weissenberger G."/>
            <person name="Zhang J."/>
            <person name="Zhang L."/>
            <person name="Zhou C."/>
            <person name="Zhu D."/>
            <person name="Muzny D."/>
            <person name="Worley K."/>
            <person name="Gibbs R."/>
        </authorList>
    </citation>
    <scope>NUCLEOTIDE SEQUENCE [LARGE SCALE GENOMIC DNA]</scope>
    <source>
        <strain evidence="8 9">ATCC 43531</strain>
    </source>
</reference>
<dbReference type="Proteomes" id="UP000005309">
    <property type="component" value="Unassembled WGS sequence"/>
</dbReference>
<dbReference type="InterPro" id="IPR020846">
    <property type="entry name" value="MFS_dom"/>
</dbReference>
<comment type="caution">
    <text evidence="8">The sequence shown here is derived from an EMBL/GenBank/DDBJ whole genome shotgun (WGS) entry which is preliminary data.</text>
</comment>
<feature type="transmembrane region" description="Helical" evidence="6">
    <location>
        <begin position="273"/>
        <end position="290"/>
    </location>
</feature>
<gene>
    <name evidence="8" type="ORF">HMPREF0908_1537</name>
</gene>
<evidence type="ECO:0000256" key="5">
    <source>
        <dbReference type="ARBA" id="ARBA00023136"/>
    </source>
</evidence>
<dbReference type="HOGENOM" id="CLU_040537_1_0_9"/>
<feature type="transmembrane region" description="Helical" evidence="6">
    <location>
        <begin position="240"/>
        <end position="261"/>
    </location>
</feature>
<keyword evidence="4 6" id="KW-1133">Transmembrane helix</keyword>
<proteinExistence type="predicted"/>
<dbReference type="PANTHER" id="PTHR43129:SF1">
    <property type="entry name" value="FOSMIDOMYCIN RESISTANCE PROTEIN"/>
    <property type="match status" value="1"/>
</dbReference>
<organism evidence="8 9">
    <name type="scientific">Selenomonas flueggei ATCC 43531</name>
    <dbReference type="NCBI Taxonomy" id="638302"/>
    <lineage>
        <taxon>Bacteria</taxon>
        <taxon>Bacillati</taxon>
        <taxon>Bacillota</taxon>
        <taxon>Negativicutes</taxon>
        <taxon>Selenomonadales</taxon>
        <taxon>Selenomonadaceae</taxon>
        <taxon>Selenomonas</taxon>
    </lineage>
</organism>
<dbReference type="InterPro" id="IPR036259">
    <property type="entry name" value="MFS_trans_sf"/>
</dbReference>
<evidence type="ECO:0000259" key="7">
    <source>
        <dbReference type="PROSITE" id="PS50850"/>
    </source>
</evidence>
<keyword evidence="9" id="KW-1185">Reference proteome</keyword>